<organism evidence="2 3">
    <name type="scientific">Aspergillus parasiticus (strain ATCC 56775 / NRRL 5862 / SRRC 143 / SU-1)</name>
    <dbReference type="NCBI Taxonomy" id="1403190"/>
    <lineage>
        <taxon>Eukaryota</taxon>
        <taxon>Fungi</taxon>
        <taxon>Dikarya</taxon>
        <taxon>Ascomycota</taxon>
        <taxon>Pezizomycotina</taxon>
        <taxon>Eurotiomycetes</taxon>
        <taxon>Eurotiomycetidae</taxon>
        <taxon>Eurotiales</taxon>
        <taxon>Aspergillaceae</taxon>
        <taxon>Aspergillus</taxon>
        <taxon>Aspergillus subgen. Circumdati</taxon>
    </lineage>
</organism>
<accession>A0A0F0HZG0</accession>
<gene>
    <name evidence="2" type="ORF">P875_00042816</name>
</gene>
<keyword evidence="1" id="KW-0812">Transmembrane</keyword>
<comment type="caution">
    <text evidence="2">The sequence shown here is derived from an EMBL/GenBank/DDBJ whole genome shotgun (WGS) entry which is preliminary data.</text>
</comment>
<keyword evidence="1" id="KW-1133">Transmembrane helix</keyword>
<reference evidence="2 3" key="1">
    <citation type="submission" date="2015-02" db="EMBL/GenBank/DDBJ databases">
        <title>Draft genome sequence of Aspergillus parasiticus SU-1.</title>
        <authorList>
            <person name="Yu J."/>
            <person name="Fedorova N."/>
            <person name="Yin Y."/>
            <person name="Losada L."/>
            <person name="Zafar N."/>
            <person name="Taujale R."/>
            <person name="Ehrlich K.C."/>
            <person name="Bhatnagar D."/>
            <person name="Cleveland T.E."/>
            <person name="Bennett J.W."/>
            <person name="Nierman W.C."/>
        </authorList>
    </citation>
    <scope>NUCLEOTIDE SEQUENCE [LARGE SCALE GENOMIC DNA]</scope>
    <source>
        <strain evidence="3">ATCC 56775 / NRRL 5862 / SRRC 143 / SU-1</strain>
    </source>
</reference>
<dbReference type="STRING" id="1403190.A0A0F0HZG0"/>
<feature type="transmembrane region" description="Helical" evidence="1">
    <location>
        <begin position="20"/>
        <end position="41"/>
    </location>
</feature>
<proteinExistence type="predicted"/>
<dbReference type="OrthoDB" id="5396681at2759"/>
<sequence>MFDWKSAPSDGSSAVSSQFWIYWATAVPLTAVTLGGWALWWNFEKHRYDVHITEAVTPRRAKDSVITWGPSNAIQAEGPGFESFISDGVRPGQASATQ</sequence>
<evidence type="ECO:0000256" key="1">
    <source>
        <dbReference type="SAM" id="Phobius"/>
    </source>
</evidence>
<dbReference type="EMBL" id="JZEE01000701">
    <property type="protein sequence ID" value="KJK60870.1"/>
    <property type="molecule type" value="Genomic_DNA"/>
</dbReference>
<evidence type="ECO:0000313" key="3">
    <source>
        <dbReference type="Proteomes" id="UP000033540"/>
    </source>
</evidence>
<name>A0A0F0HZG0_ASPPU</name>
<dbReference type="AlphaFoldDB" id="A0A0F0HZG0"/>
<protein>
    <submittedName>
        <fullName evidence="2">Uncharacterized protein</fullName>
    </submittedName>
</protein>
<evidence type="ECO:0000313" key="2">
    <source>
        <dbReference type="EMBL" id="KJK60870.1"/>
    </source>
</evidence>
<dbReference type="Proteomes" id="UP000033540">
    <property type="component" value="Unassembled WGS sequence"/>
</dbReference>
<keyword evidence="1" id="KW-0472">Membrane</keyword>